<dbReference type="PANTHER" id="PTHR10615">
    <property type="entry name" value="HISTONE ACETYLTRANSFERASE"/>
    <property type="match status" value="1"/>
</dbReference>
<dbReference type="GO" id="GO:0008270">
    <property type="term" value="F:zinc ion binding"/>
    <property type="evidence" value="ECO:0007669"/>
    <property type="project" value="UniProtKB-KW"/>
</dbReference>
<feature type="domain" description="MYST-type HAT" evidence="20">
    <location>
        <begin position="111"/>
        <end position="377"/>
    </location>
</feature>
<gene>
    <name evidence="21" type="ORF">M896_050580</name>
</gene>
<dbReference type="Proteomes" id="UP000031056">
    <property type="component" value="Unassembled WGS sequence"/>
</dbReference>
<proteinExistence type="inferred from homology"/>
<comment type="similarity">
    <text evidence="2 18">Belongs to the MYST (SAS/MOZ) family.</text>
</comment>
<dbReference type="Gene3D" id="2.30.30.140">
    <property type="match status" value="1"/>
</dbReference>
<reference evidence="21 22" key="1">
    <citation type="journal article" date="2014" name="MBio">
        <title>The Ordospora colligata genome; evolution of extreme reduction in microsporidia and host-to-parasite horizontal gene transfer.</title>
        <authorList>
            <person name="Pombert J.-F."/>
            <person name="Haag K.L."/>
            <person name="Beidas S."/>
            <person name="Ebert D."/>
            <person name="Keeling P.J."/>
        </authorList>
    </citation>
    <scope>NUCLEOTIDE SEQUENCE [LARGE SCALE GENOMIC DNA]</scope>
    <source>
        <strain evidence="21 22">OC4</strain>
    </source>
</reference>
<evidence type="ECO:0000256" key="12">
    <source>
        <dbReference type="ARBA" id="ARBA00023242"/>
    </source>
</evidence>
<evidence type="ECO:0000256" key="4">
    <source>
        <dbReference type="ARBA" id="ARBA00022679"/>
    </source>
</evidence>
<dbReference type="InterPro" id="IPR000953">
    <property type="entry name" value="Chromo/chromo_shadow_dom"/>
</dbReference>
<evidence type="ECO:0000256" key="5">
    <source>
        <dbReference type="ARBA" id="ARBA00022723"/>
    </source>
</evidence>
<organism evidence="21 22">
    <name type="scientific">Ordospora colligata OC4</name>
    <dbReference type="NCBI Taxonomy" id="1354746"/>
    <lineage>
        <taxon>Eukaryota</taxon>
        <taxon>Fungi</taxon>
        <taxon>Fungi incertae sedis</taxon>
        <taxon>Microsporidia</taxon>
        <taxon>Ordosporidae</taxon>
        <taxon>Ordospora</taxon>
    </lineage>
</organism>
<dbReference type="FunFam" id="3.30.60.60:FF:000001">
    <property type="entry name" value="Histone acetyltransferase"/>
    <property type="match status" value="1"/>
</dbReference>
<dbReference type="EC" id="2.3.1.48" evidence="3 18"/>
<dbReference type="Gene3D" id="1.10.10.10">
    <property type="entry name" value="Winged helix-like DNA-binding domain superfamily/Winged helix DNA-binding domain"/>
    <property type="match status" value="1"/>
</dbReference>
<keyword evidence="7" id="KW-0862">Zinc</keyword>
<dbReference type="Pfam" id="PF11717">
    <property type="entry name" value="Tudor-knot"/>
    <property type="match status" value="1"/>
</dbReference>
<evidence type="ECO:0000256" key="16">
    <source>
        <dbReference type="ARBA" id="ARBA00048940"/>
    </source>
</evidence>
<keyword evidence="8" id="KW-0156">Chromatin regulator</keyword>
<dbReference type="InterPro" id="IPR050603">
    <property type="entry name" value="MYST_HAT"/>
</dbReference>
<dbReference type="GO" id="GO:0000785">
    <property type="term" value="C:chromatin"/>
    <property type="evidence" value="ECO:0007669"/>
    <property type="project" value="TreeGrafter"/>
</dbReference>
<keyword evidence="11" id="KW-0804">Transcription</keyword>
<dbReference type="GO" id="GO:0006357">
    <property type="term" value="P:regulation of transcription by RNA polymerase II"/>
    <property type="evidence" value="ECO:0007669"/>
    <property type="project" value="TreeGrafter"/>
</dbReference>
<comment type="catalytic activity">
    <reaction evidence="16">
        <text>L-lysyl-[histone] + acetyl-CoA = N(6)-acetyl-L-lysyl-[histone] + CoA + H(+)</text>
        <dbReference type="Rhea" id="RHEA:21992"/>
        <dbReference type="Rhea" id="RHEA-COMP:9845"/>
        <dbReference type="Rhea" id="RHEA-COMP:11338"/>
        <dbReference type="ChEBI" id="CHEBI:15378"/>
        <dbReference type="ChEBI" id="CHEBI:29969"/>
        <dbReference type="ChEBI" id="CHEBI:57287"/>
        <dbReference type="ChEBI" id="CHEBI:57288"/>
        <dbReference type="ChEBI" id="CHEBI:61930"/>
        <dbReference type="EC" id="2.3.1.48"/>
    </reaction>
    <physiologicalReaction direction="left-to-right" evidence="16">
        <dbReference type="Rhea" id="RHEA:21993"/>
    </physiologicalReaction>
</comment>
<dbReference type="Gene3D" id="3.30.60.60">
    <property type="entry name" value="N-acetyl transferase-like"/>
    <property type="match status" value="1"/>
</dbReference>
<feature type="region of interest" description="Disordered" evidence="19">
    <location>
        <begin position="74"/>
        <end position="96"/>
    </location>
</feature>
<dbReference type="InterPro" id="IPR025995">
    <property type="entry name" value="Tudor-knot"/>
</dbReference>
<keyword evidence="12 18" id="KW-0539">Nucleus</keyword>
<comment type="catalytic activity">
    <reaction evidence="14">
        <text>(2E)-butenoyl-CoA + L-lysyl-[protein] = N(6)-(2E)-butenoyl-L-lysyl-[protein] + CoA + H(+)</text>
        <dbReference type="Rhea" id="RHEA:53908"/>
        <dbReference type="Rhea" id="RHEA-COMP:9752"/>
        <dbReference type="Rhea" id="RHEA-COMP:13707"/>
        <dbReference type="ChEBI" id="CHEBI:15378"/>
        <dbReference type="ChEBI" id="CHEBI:29969"/>
        <dbReference type="ChEBI" id="CHEBI:57287"/>
        <dbReference type="ChEBI" id="CHEBI:57332"/>
        <dbReference type="ChEBI" id="CHEBI:137954"/>
    </reaction>
    <physiologicalReaction direction="left-to-right" evidence="14">
        <dbReference type="Rhea" id="RHEA:53909"/>
    </physiologicalReaction>
</comment>
<dbReference type="PROSITE" id="PS51726">
    <property type="entry name" value="MYST_HAT"/>
    <property type="match status" value="1"/>
</dbReference>
<dbReference type="InParanoid" id="A0A0B2UF04"/>
<evidence type="ECO:0000256" key="9">
    <source>
        <dbReference type="ARBA" id="ARBA00022990"/>
    </source>
</evidence>
<dbReference type="GO" id="GO:0003712">
    <property type="term" value="F:transcription coregulator activity"/>
    <property type="evidence" value="ECO:0007669"/>
    <property type="project" value="TreeGrafter"/>
</dbReference>
<dbReference type="InterPro" id="IPR002717">
    <property type="entry name" value="HAT_MYST-type"/>
</dbReference>
<dbReference type="InterPro" id="IPR016181">
    <property type="entry name" value="Acyl_CoA_acyltransferase"/>
</dbReference>
<keyword evidence="4 21" id="KW-0808">Transferase</keyword>
<dbReference type="FunFam" id="3.40.630.30:FF:000002">
    <property type="entry name" value="Histone acetyltransferase"/>
    <property type="match status" value="1"/>
</dbReference>
<accession>A0A0B2UF04</accession>
<evidence type="ECO:0000256" key="19">
    <source>
        <dbReference type="SAM" id="MobiDB-lite"/>
    </source>
</evidence>
<dbReference type="OrthoDB" id="787137at2759"/>
<evidence type="ECO:0000256" key="3">
    <source>
        <dbReference type="ARBA" id="ARBA00013184"/>
    </source>
</evidence>
<dbReference type="Pfam" id="PF01853">
    <property type="entry name" value="MOZ_SAS"/>
    <property type="match status" value="1"/>
</dbReference>
<keyword evidence="9" id="KW-0007">Acetylation</keyword>
<evidence type="ECO:0000256" key="14">
    <source>
        <dbReference type="ARBA" id="ARBA00047752"/>
    </source>
</evidence>
<evidence type="ECO:0000256" key="10">
    <source>
        <dbReference type="ARBA" id="ARBA00023015"/>
    </source>
</evidence>
<dbReference type="SUPFAM" id="SSF54160">
    <property type="entry name" value="Chromo domain-like"/>
    <property type="match status" value="1"/>
</dbReference>
<sequence>MKLEDVCIGFKVPVRKHVEDKLVVLKAEILGKRTGKHSMLEFYVHYVDLNRRLDEWIDGTLIDLSDPALVDVPKKKTEKSKANKQRKHSEDGKEHEVVDPVLEKPPHDEEFKIKNIKKIMMRNHLVDAWYFSPYPKAVAESDIVYICEFCLYYLATMESLVEHAKKCNLRHPPGREIYRDGTLSFFECDGYIQKNYCRNLSLLSKLFLDHKSLYYDIDVFMFYVLCRLEENGYQIVGYFSKEKISEQGYNLACILTLPFEQRKGYGRILMDFSYLLSKREKIIAGPEKPLSDLGLLSYRAYWVEAIVEYFSRHEEASISQISKETYIAEDDIIGTLCAYKMLRIHGQDFVFTYDEAQLQKALKTRSKSVDGSLLKLS</sequence>
<keyword evidence="10" id="KW-0805">Transcription regulation</keyword>
<dbReference type="GO" id="GO:0004402">
    <property type="term" value="F:histone acetyltransferase activity"/>
    <property type="evidence" value="ECO:0007669"/>
    <property type="project" value="InterPro"/>
</dbReference>
<evidence type="ECO:0000256" key="6">
    <source>
        <dbReference type="ARBA" id="ARBA00022771"/>
    </source>
</evidence>
<evidence type="ECO:0000256" key="15">
    <source>
        <dbReference type="ARBA" id="ARBA00047787"/>
    </source>
</evidence>
<dbReference type="GeneID" id="26261711"/>
<comment type="catalytic activity">
    <reaction evidence="15">
        <text>L-lysyl-[protein] + acetyl-CoA = N(6)-acetyl-L-lysyl-[protein] + CoA + H(+)</text>
        <dbReference type="Rhea" id="RHEA:45948"/>
        <dbReference type="Rhea" id="RHEA-COMP:9752"/>
        <dbReference type="Rhea" id="RHEA-COMP:10731"/>
        <dbReference type="ChEBI" id="CHEBI:15378"/>
        <dbReference type="ChEBI" id="CHEBI:29969"/>
        <dbReference type="ChEBI" id="CHEBI:57287"/>
        <dbReference type="ChEBI" id="CHEBI:57288"/>
        <dbReference type="ChEBI" id="CHEBI:61930"/>
    </reaction>
    <physiologicalReaction direction="left-to-right" evidence="15">
        <dbReference type="Rhea" id="RHEA:45949"/>
    </physiologicalReaction>
</comment>
<dbReference type="GO" id="GO:0005634">
    <property type="term" value="C:nucleus"/>
    <property type="evidence" value="ECO:0007669"/>
    <property type="project" value="UniProtKB-SubCell"/>
</dbReference>
<keyword evidence="5" id="KW-0479">Metal-binding</keyword>
<evidence type="ECO:0000256" key="7">
    <source>
        <dbReference type="ARBA" id="ARBA00022833"/>
    </source>
</evidence>
<keyword evidence="6" id="KW-0863">Zinc-finger</keyword>
<dbReference type="SUPFAM" id="SSF55729">
    <property type="entry name" value="Acyl-CoA N-acyltransferases (Nat)"/>
    <property type="match status" value="1"/>
</dbReference>
<dbReference type="AlphaFoldDB" id="A0A0B2UF04"/>
<name>A0A0B2UF04_9MICR</name>
<dbReference type="PANTHER" id="PTHR10615:SF161">
    <property type="entry name" value="HISTONE ACETYLTRANSFERASE KAT7"/>
    <property type="match status" value="1"/>
</dbReference>
<dbReference type="HOGENOM" id="CLU_011815_2_2_1"/>
<comment type="subcellular location">
    <subcellularLocation>
        <location evidence="1 18">Nucleus</location>
    </subcellularLocation>
</comment>
<dbReference type="GO" id="GO:0106226">
    <property type="term" value="F:peptide 2-hydroxyisobutyryltransferase activity"/>
    <property type="evidence" value="ECO:0007669"/>
    <property type="project" value="RHEA"/>
</dbReference>
<dbReference type="GO" id="GO:0140064">
    <property type="term" value="F:peptide crotonyltransferase activity"/>
    <property type="evidence" value="ECO:0007669"/>
    <property type="project" value="RHEA"/>
</dbReference>
<evidence type="ECO:0000313" key="21">
    <source>
        <dbReference type="EMBL" id="KHN69651.1"/>
    </source>
</evidence>
<dbReference type="VEuPathDB" id="MicrosporidiaDB:M896_050580"/>
<dbReference type="SMART" id="SM00298">
    <property type="entry name" value="CHROMO"/>
    <property type="match status" value="1"/>
</dbReference>
<dbReference type="GO" id="GO:0003682">
    <property type="term" value="F:chromatin binding"/>
    <property type="evidence" value="ECO:0007669"/>
    <property type="project" value="TreeGrafter"/>
</dbReference>
<evidence type="ECO:0000259" key="20">
    <source>
        <dbReference type="PROSITE" id="PS51726"/>
    </source>
</evidence>
<evidence type="ECO:0000256" key="2">
    <source>
        <dbReference type="ARBA" id="ARBA00010107"/>
    </source>
</evidence>
<comment type="catalytic activity">
    <reaction evidence="13">
        <text>2-hydroxyisobutanoyl-CoA + L-lysyl-[protein] = N(6)-(2-hydroxyisobutanoyl)-L-lysyl-[protein] + CoA + H(+)</text>
        <dbReference type="Rhea" id="RHEA:24180"/>
        <dbReference type="Rhea" id="RHEA-COMP:9752"/>
        <dbReference type="Rhea" id="RHEA-COMP:15921"/>
        <dbReference type="ChEBI" id="CHEBI:15378"/>
        <dbReference type="ChEBI" id="CHEBI:29969"/>
        <dbReference type="ChEBI" id="CHEBI:57287"/>
        <dbReference type="ChEBI" id="CHEBI:131780"/>
        <dbReference type="ChEBI" id="CHEBI:144968"/>
    </reaction>
    <physiologicalReaction direction="left-to-right" evidence="13">
        <dbReference type="Rhea" id="RHEA:24181"/>
    </physiologicalReaction>
</comment>
<evidence type="ECO:0000256" key="8">
    <source>
        <dbReference type="ARBA" id="ARBA00022853"/>
    </source>
</evidence>
<comment type="catalytic activity">
    <reaction evidence="18">
        <text>L-lysyl-[protein] + acetyl-CoA = N(6)-acetyl-L-lysyl-[protein] + CoA + H(+)</text>
        <dbReference type="Rhea" id="RHEA:45948"/>
        <dbReference type="Rhea" id="RHEA-COMP:9752"/>
        <dbReference type="Rhea" id="RHEA-COMP:10731"/>
        <dbReference type="ChEBI" id="CHEBI:15378"/>
        <dbReference type="ChEBI" id="CHEBI:29969"/>
        <dbReference type="ChEBI" id="CHEBI:57287"/>
        <dbReference type="ChEBI" id="CHEBI:57288"/>
        <dbReference type="ChEBI" id="CHEBI:61930"/>
        <dbReference type="EC" id="2.3.1.48"/>
    </reaction>
</comment>
<dbReference type="STRING" id="1354746.A0A0B2UF04"/>
<protein>
    <recommendedName>
        <fullName evidence="3 18">Histone acetyltransferase</fullName>
        <ecNumber evidence="3 18">2.3.1.48</ecNumber>
    </recommendedName>
</protein>
<evidence type="ECO:0000313" key="22">
    <source>
        <dbReference type="Proteomes" id="UP000031056"/>
    </source>
</evidence>
<dbReference type="Pfam" id="PF17772">
    <property type="entry name" value="zf-MYST"/>
    <property type="match status" value="1"/>
</dbReference>
<dbReference type="FunCoup" id="A0A0B2UF04">
    <property type="interactions" value="267"/>
</dbReference>
<evidence type="ECO:0000256" key="11">
    <source>
        <dbReference type="ARBA" id="ARBA00023163"/>
    </source>
</evidence>
<evidence type="ECO:0000256" key="18">
    <source>
        <dbReference type="RuleBase" id="RU361211"/>
    </source>
</evidence>
<evidence type="ECO:0000256" key="1">
    <source>
        <dbReference type="ARBA" id="ARBA00004123"/>
    </source>
</evidence>
<dbReference type="RefSeq" id="XP_014563693.1">
    <property type="nucleotide sequence ID" value="XM_014708207.1"/>
</dbReference>
<evidence type="ECO:0000256" key="13">
    <source>
        <dbReference type="ARBA" id="ARBA00047557"/>
    </source>
</evidence>
<dbReference type="InterPro" id="IPR016197">
    <property type="entry name" value="Chromo-like_dom_sf"/>
</dbReference>
<dbReference type="InterPro" id="IPR040706">
    <property type="entry name" value="Zf-MYST"/>
</dbReference>
<dbReference type="InterPro" id="IPR036388">
    <property type="entry name" value="WH-like_DNA-bd_sf"/>
</dbReference>
<evidence type="ECO:0000256" key="17">
    <source>
        <dbReference type="PIRSR" id="PIRSR602717-51"/>
    </source>
</evidence>
<comment type="caution">
    <text evidence="21">The sequence shown here is derived from an EMBL/GenBank/DDBJ whole genome shotgun (WGS) entry which is preliminary data.</text>
</comment>
<keyword evidence="22" id="KW-1185">Reference proteome</keyword>
<dbReference type="Gene3D" id="3.40.630.30">
    <property type="match status" value="1"/>
</dbReference>
<dbReference type="EMBL" id="JOKQ01000005">
    <property type="protein sequence ID" value="KHN69651.1"/>
    <property type="molecule type" value="Genomic_DNA"/>
</dbReference>
<feature type="active site" description="Proton donor/acceptor" evidence="17">
    <location>
        <position position="287"/>
    </location>
</feature>